<dbReference type="EMBL" id="VUJX02000005">
    <property type="protein sequence ID" value="KAL0936926.1"/>
    <property type="molecule type" value="Genomic_DNA"/>
</dbReference>
<protein>
    <submittedName>
        <fullName evidence="1">Mitochondrial import inner membrane translocase subunit</fullName>
    </submittedName>
</protein>
<reference evidence="1 2" key="1">
    <citation type="journal article" date="2020" name="Phytopathology">
        <title>Genome Sequence Resources of Colletotrichum truncatum, C. plurivorum, C. musicola, and C. sojae: Four Species Pathogenic to Soybean (Glycine max).</title>
        <authorList>
            <person name="Rogerio F."/>
            <person name="Boufleur T.R."/>
            <person name="Ciampi-Guillardi M."/>
            <person name="Sukno S.A."/>
            <person name="Thon M.R."/>
            <person name="Massola Junior N.S."/>
            <person name="Baroncelli R."/>
        </authorList>
    </citation>
    <scope>NUCLEOTIDE SEQUENCE [LARGE SCALE GENOMIC DNA]</scope>
    <source>
        <strain evidence="1 2">CMES1059</strain>
    </source>
</reference>
<evidence type="ECO:0000313" key="1">
    <source>
        <dbReference type="EMBL" id="KAL0936926.1"/>
    </source>
</evidence>
<evidence type="ECO:0000313" key="2">
    <source>
        <dbReference type="Proteomes" id="UP000805649"/>
    </source>
</evidence>
<gene>
    <name evidence="1" type="ORF">CTRU02_209142</name>
</gene>
<accession>A0ACC3YYE0</accession>
<keyword evidence="2" id="KW-1185">Reference proteome</keyword>
<organism evidence="1 2">
    <name type="scientific">Colletotrichum truncatum</name>
    <name type="common">Anthracnose fungus</name>
    <name type="synonym">Colletotrichum capsici</name>
    <dbReference type="NCBI Taxonomy" id="5467"/>
    <lineage>
        <taxon>Eukaryota</taxon>
        <taxon>Fungi</taxon>
        <taxon>Dikarya</taxon>
        <taxon>Ascomycota</taxon>
        <taxon>Pezizomycotina</taxon>
        <taxon>Sordariomycetes</taxon>
        <taxon>Hypocreomycetidae</taxon>
        <taxon>Glomerellales</taxon>
        <taxon>Glomerellaceae</taxon>
        <taxon>Colletotrichum</taxon>
        <taxon>Colletotrichum truncatum species complex</taxon>
    </lineage>
</organism>
<name>A0ACC3YYE0_COLTU</name>
<comment type="caution">
    <text evidence="1">The sequence shown here is derived from an EMBL/GenBank/DDBJ whole genome shotgun (WGS) entry which is preliminary data.</text>
</comment>
<sequence>MDTGREPCPWVILTDAGGAFSMGVLAMQVIGGTIWHGVKGARNSPAGERGIGAMTAIKSRVPVLGGNFAAFGGLLGLYTCAVTGIRHKEDPWNGIAAGLLTGGSLAIRSGYKAARNNAIGCGLLMAVFEGVGIVVQRAAAGSTRLY</sequence>
<dbReference type="Proteomes" id="UP000805649">
    <property type="component" value="Unassembled WGS sequence"/>
</dbReference>
<proteinExistence type="predicted"/>